<evidence type="ECO:0000256" key="1">
    <source>
        <dbReference type="ARBA" id="ARBA00010646"/>
    </source>
</evidence>
<dbReference type="AlphaFoldDB" id="A0A094Q8P4"/>
<proteinExistence type="inferred from homology"/>
<dbReference type="CDD" id="cd00599">
    <property type="entry name" value="GH25_muramidase"/>
    <property type="match status" value="1"/>
</dbReference>
<dbReference type="InterPro" id="IPR002053">
    <property type="entry name" value="Glyco_hydro_25"/>
</dbReference>
<feature type="compositionally biased region" description="Low complexity" evidence="2">
    <location>
        <begin position="520"/>
        <end position="529"/>
    </location>
</feature>
<feature type="region of interest" description="Disordered" evidence="2">
    <location>
        <begin position="506"/>
        <end position="538"/>
    </location>
</feature>
<evidence type="ECO:0008006" key="4">
    <source>
        <dbReference type="Google" id="ProtNLM"/>
    </source>
</evidence>
<accession>A0A094Q8P4</accession>
<comment type="caution">
    <text evidence="3">The sequence shown here is derived from an EMBL/GenBank/DDBJ whole genome shotgun (WGS) entry which is preliminary data.</text>
</comment>
<evidence type="ECO:0000256" key="2">
    <source>
        <dbReference type="SAM" id="MobiDB-lite"/>
    </source>
</evidence>
<dbReference type="Pfam" id="PF01183">
    <property type="entry name" value="Glyco_hydro_25"/>
    <property type="match status" value="1"/>
</dbReference>
<dbReference type="InterPro" id="IPR017853">
    <property type="entry name" value="GH"/>
</dbReference>
<dbReference type="GO" id="GO:0016052">
    <property type="term" value="P:carbohydrate catabolic process"/>
    <property type="evidence" value="ECO:0007669"/>
    <property type="project" value="TreeGrafter"/>
</dbReference>
<evidence type="ECO:0000313" key="3">
    <source>
        <dbReference type="EMBL" id="KGA19772.1"/>
    </source>
</evidence>
<gene>
    <name evidence="3" type="ORF">GM51_6060</name>
</gene>
<reference evidence="3" key="1">
    <citation type="submission" date="2014-06" db="EMBL/GenBank/DDBJ databases">
        <title>Key roles for freshwater Actinobacteria revealed by deep metagenomic sequencing.</title>
        <authorList>
            <person name="Ghai R."/>
            <person name="Mizuno C.M."/>
            <person name="Picazo A."/>
            <person name="Camacho A."/>
            <person name="Rodriguez-Valera F."/>
        </authorList>
    </citation>
    <scope>NUCLEOTIDE SEQUENCE</scope>
</reference>
<dbReference type="PANTHER" id="PTHR34135">
    <property type="entry name" value="LYSOZYME"/>
    <property type="match status" value="1"/>
</dbReference>
<dbReference type="EMBL" id="JNSL01000027">
    <property type="protein sequence ID" value="KGA19772.1"/>
    <property type="molecule type" value="Genomic_DNA"/>
</dbReference>
<dbReference type="PANTHER" id="PTHR34135:SF2">
    <property type="entry name" value="LYSOZYME"/>
    <property type="match status" value="1"/>
</dbReference>
<dbReference type="GO" id="GO:0016998">
    <property type="term" value="P:cell wall macromolecule catabolic process"/>
    <property type="evidence" value="ECO:0007669"/>
    <property type="project" value="InterPro"/>
</dbReference>
<dbReference type="GO" id="GO:0003796">
    <property type="term" value="F:lysozyme activity"/>
    <property type="evidence" value="ECO:0007669"/>
    <property type="project" value="InterPro"/>
</dbReference>
<dbReference type="Gene3D" id="3.20.20.80">
    <property type="entry name" value="Glycosidases"/>
    <property type="match status" value="1"/>
</dbReference>
<protein>
    <recommendedName>
        <fullName evidence="4">Lysozyme M1 (1,4-beta-N-acetylmuramidase)</fullName>
    </recommendedName>
</protein>
<dbReference type="SUPFAM" id="SSF51445">
    <property type="entry name" value="(Trans)glycosidases"/>
    <property type="match status" value="1"/>
</dbReference>
<dbReference type="PROSITE" id="PS51904">
    <property type="entry name" value="GLYCOSYL_HYDROL_F25_2"/>
    <property type="match status" value="1"/>
</dbReference>
<name>A0A094Q8P4_9ZZZZ</name>
<sequence>MKKSLIALSLTLVAGLLYATPAYAAGSNLTMSLNQTPGRAEPVVTLFGQLKPAKKSVPITIQIYLKGKWQDTRFMSKTAKVGTWRVVAVATALNAKMKYRAKANLAGKVIYSPTREIVIKPIPEMADGASLVVDPLGPGGRIHGSDVSRWQHPNDATIDFVKKYKAGLRFVMIKASDSRDESDALALKYVIMDRSAAQAAGIYTGFYHYATLPDSKDSAVIQQDATAQAQKVLWRLAALGGYNEMDLPYALDLENNCVQYENAGCSKYASKQSVTLWAKTFLRIVKEKTGRTPILYSSPAFLENAMVRDDEIARYPLWLAQYGIDPADPLGQPGLKPGGCYVHSWTSANCSSQWIIWQYSSCGIAPKYGVPGNRLDLNVFRGTQEEFLSLANGTWKPSESDFMPKNESTTVTIKSVNATSTDKKAVIKVEVFRPTGLPVVTGTVRFYPDPKNRPENLLVQTVVRSTSGAWTLTIQGLPAGTWPGEIGFVDATGTHAKVRTPLEFVITQGPTPSPTPTPTKKPATPKPATDGCAKQIKN</sequence>
<comment type="similarity">
    <text evidence="1">Belongs to the glycosyl hydrolase 25 family.</text>
</comment>
<dbReference type="GO" id="GO:0009253">
    <property type="term" value="P:peptidoglycan catabolic process"/>
    <property type="evidence" value="ECO:0007669"/>
    <property type="project" value="InterPro"/>
</dbReference>
<organism evidence="3">
    <name type="scientific">freshwater metagenome</name>
    <dbReference type="NCBI Taxonomy" id="449393"/>
    <lineage>
        <taxon>unclassified sequences</taxon>
        <taxon>metagenomes</taxon>
        <taxon>ecological metagenomes</taxon>
    </lineage>
</organism>